<evidence type="ECO:0000313" key="3">
    <source>
        <dbReference type="Proteomes" id="UP000252008"/>
    </source>
</evidence>
<evidence type="ECO:0008006" key="4">
    <source>
        <dbReference type="Google" id="ProtNLM"/>
    </source>
</evidence>
<organism evidence="2 3">
    <name type="scientific">Mycolicibacterium parafortuitum</name>
    <name type="common">Mycobacterium parafortuitum</name>
    <dbReference type="NCBI Taxonomy" id="39692"/>
    <lineage>
        <taxon>Bacteria</taxon>
        <taxon>Bacillati</taxon>
        <taxon>Actinomycetota</taxon>
        <taxon>Actinomycetes</taxon>
        <taxon>Mycobacteriales</taxon>
        <taxon>Mycobacteriaceae</taxon>
        <taxon>Mycolicibacterium</taxon>
    </lineage>
</organism>
<feature type="transmembrane region" description="Helical" evidence="1">
    <location>
        <begin position="326"/>
        <end position="344"/>
    </location>
</feature>
<dbReference type="EMBL" id="UEGS01000001">
    <property type="protein sequence ID" value="SRX82648.1"/>
    <property type="molecule type" value="Genomic_DNA"/>
</dbReference>
<feature type="transmembrane region" description="Helical" evidence="1">
    <location>
        <begin position="106"/>
        <end position="123"/>
    </location>
</feature>
<feature type="transmembrane region" description="Helical" evidence="1">
    <location>
        <begin position="41"/>
        <end position="62"/>
    </location>
</feature>
<keyword evidence="1" id="KW-1133">Transmembrane helix</keyword>
<feature type="transmembrane region" description="Helical" evidence="1">
    <location>
        <begin position="74"/>
        <end position="94"/>
    </location>
</feature>
<feature type="transmembrane region" description="Helical" evidence="1">
    <location>
        <begin position="202"/>
        <end position="219"/>
    </location>
</feature>
<keyword evidence="3" id="KW-1185">Reference proteome</keyword>
<name>A0A375YNC6_MYCPF</name>
<dbReference type="Proteomes" id="UP000252008">
    <property type="component" value="Unassembled WGS sequence"/>
</dbReference>
<feature type="transmembrane region" description="Helical" evidence="1">
    <location>
        <begin position="265"/>
        <end position="298"/>
    </location>
</feature>
<gene>
    <name evidence="2" type="ORF">MPP7335_04413</name>
</gene>
<accession>A0A375YNC6</accession>
<dbReference type="AlphaFoldDB" id="A0A375YNC6"/>
<dbReference type="RefSeq" id="WP_083144472.1">
    <property type="nucleotide sequence ID" value="NZ_MVID01000015.1"/>
</dbReference>
<keyword evidence="1" id="KW-0812">Transmembrane</keyword>
<protein>
    <recommendedName>
        <fullName evidence="4">Integral membrane protein</fullName>
    </recommendedName>
</protein>
<sequence length="397" mass="42861">MSAQSASRLAAERWFLQRGLPAVLRPGVLVQRVWTRSAPALAGLAVVMTFSMIIVGVTGKYTIDIDGTPNRTEWFVLAVIVLVLPAAAVVGWLVSRTDDTRIRATVSGASLGIAALGGVYAGPSPRVWVDIVTEIVIVAVIVVCTATGAGAILGWAVRMTLANLASIGNLLLGALPVMLLTVLVFFNGPVWTMASTVSRPRLWFALLFLMLIAGTFLLSSTMSRVRPILAPDAKQPEDAARLVGTPFEAMPDRPRRVDLSRPERLNVGFVLAMSQIVQVMTVSIVTGLLFFVLGLILVSPELLAALTNHGSPDGQFLGMTLPVPDALIQVTMFLIALTFMYLAARAVGDKEYRERFVDPLIDDLRLTLVARDRYRTVTADPENTQREGGISTLRPCN</sequence>
<keyword evidence="1" id="KW-0472">Membrane</keyword>
<proteinExistence type="predicted"/>
<feature type="transmembrane region" description="Helical" evidence="1">
    <location>
        <begin position="135"/>
        <end position="157"/>
    </location>
</feature>
<evidence type="ECO:0000313" key="2">
    <source>
        <dbReference type="EMBL" id="SRX82648.1"/>
    </source>
</evidence>
<evidence type="ECO:0000256" key="1">
    <source>
        <dbReference type="SAM" id="Phobius"/>
    </source>
</evidence>
<feature type="transmembrane region" description="Helical" evidence="1">
    <location>
        <begin position="169"/>
        <end position="190"/>
    </location>
</feature>
<dbReference type="STRING" id="39692.BST38_16755"/>
<reference evidence="2 3" key="1">
    <citation type="submission" date="2018-05" db="EMBL/GenBank/DDBJ databases">
        <authorList>
            <consortium name="IHU Genomes"/>
        </authorList>
    </citation>
    <scope>NUCLEOTIDE SEQUENCE [LARGE SCALE GENOMIC DNA]</scope>
    <source>
        <strain evidence="2 3">P7335</strain>
    </source>
</reference>